<protein>
    <submittedName>
        <fullName evidence="2">Uncharacterized protein</fullName>
    </submittedName>
</protein>
<organism evidence="2 3">
    <name type="scientific">Centaurea solstitialis</name>
    <name type="common">yellow star-thistle</name>
    <dbReference type="NCBI Taxonomy" id="347529"/>
    <lineage>
        <taxon>Eukaryota</taxon>
        <taxon>Viridiplantae</taxon>
        <taxon>Streptophyta</taxon>
        <taxon>Embryophyta</taxon>
        <taxon>Tracheophyta</taxon>
        <taxon>Spermatophyta</taxon>
        <taxon>Magnoliopsida</taxon>
        <taxon>eudicotyledons</taxon>
        <taxon>Gunneridae</taxon>
        <taxon>Pentapetalae</taxon>
        <taxon>asterids</taxon>
        <taxon>campanulids</taxon>
        <taxon>Asterales</taxon>
        <taxon>Asteraceae</taxon>
        <taxon>Carduoideae</taxon>
        <taxon>Cardueae</taxon>
        <taxon>Centaureinae</taxon>
        <taxon>Centaurea</taxon>
    </lineage>
</organism>
<dbReference type="AlphaFoldDB" id="A0AA38T5E2"/>
<dbReference type="EMBL" id="JARYMX010000005">
    <property type="protein sequence ID" value="KAJ9547771.1"/>
    <property type="molecule type" value="Genomic_DNA"/>
</dbReference>
<name>A0AA38T5E2_9ASTR</name>
<feature type="region of interest" description="Disordered" evidence="1">
    <location>
        <begin position="1"/>
        <end position="29"/>
    </location>
</feature>
<feature type="compositionally biased region" description="Basic and acidic residues" evidence="1">
    <location>
        <begin position="1"/>
        <end position="19"/>
    </location>
</feature>
<gene>
    <name evidence="2" type="ORF">OSB04_020314</name>
</gene>
<evidence type="ECO:0000313" key="2">
    <source>
        <dbReference type="EMBL" id="KAJ9547771.1"/>
    </source>
</evidence>
<keyword evidence="3" id="KW-1185">Reference proteome</keyword>
<proteinExistence type="predicted"/>
<evidence type="ECO:0000256" key="1">
    <source>
        <dbReference type="SAM" id="MobiDB-lite"/>
    </source>
</evidence>
<accession>A0AA38T5E2</accession>
<reference evidence="2" key="1">
    <citation type="submission" date="2023-03" db="EMBL/GenBank/DDBJ databases">
        <title>Chromosome-scale reference genome and RAD-based genetic map of yellow starthistle (Centaurea solstitialis) reveal putative structural variation and QTLs associated with invader traits.</title>
        <authorList>
            <person name="Reatini B."/>
            <person name="Cang F.A."/>
            <person name="Jiang Q."/>
            <person name="Mckibben M.T.W."/>
            <person name="Barker M.S."/>
            <person name="Rieseberg L.H."/>
            <person name="Dlugosch K.M."/>
        </authorList>
    </citation>
    <scope>NUCLEOTIDE SEQUENCE</scope>
    <source>
        <strain evidence="2">CAN-66</strain>
        <tissue evidence="2">Leaf</tissue>
    </source>
</reference>
<dbReference type="Proteomes" id="UP001172457">
    <property type="component" value="Chromosome 5"/>
</dbReference>
<sequence length="65" mass="7549">MYVGENRGKLPRMKDDNHRKNSNTKKFIPPVITKVDRHYDPWSLKEMWDIVEEGITVTTGTSTDA</sequence>
<evidence type="ECO:0000313" key="3">
    <source>
        <dbReference type="Proteomes" id="UP001172457"/>
    </source>
</evidence>
<comment type="caution">
    <text evidence="2">The sequence shown here is derived from an EMBL/GenBank/DDBJ whole genome shotgun (WGS) entry which is preliminary data.</text>
</comment>